<accession>A0A9J6H319</accession>
<keyword evidence="2" id="KW-1185">Reference proteome</keyword>
<sequence length="134" mass="15223">MCDSCCSLTTKPLSDQALQQLTRNQDRDGLMYPSDKLVYALDILRMFAETALKEEPKLKKPLRTLQEAAVPAIVDSGLLSCPHSERPHHKELAQLICLKFIRPLLVNYASAATDKNDVYKSFSKKPLCRKYVKR</sequence>
<dbReference type="VEuPathDB" id="VectorBase:HLOH_047212"/>
<proteinExistence type="predicted"/>
<evidence type="ECO:0000313" key="2">
    <source>
        <dbReference type="Proteomes" id="UP000821853"/>
    </source>
</evidence>
<dbReference type="AlphaFoldDB" id="A0A9J6H319"/>
<organism evidence="1 2">
    <name type="scientific">Haemaphysalis longicornis</name>
    <name type="common">Bush tick</name>
    <dbReference type="NCBI Taxonomy" id="44386"/>
    <lineage>
        <taxon>Eukaryota</taxon>
        <taxon>Metazoa</taxon>
        <taxon>Ecdysozoa</taxon>
        <taxon>Arthropoda</taxon>
        <taxon>Chelicerata</taxon>
        <taxon>Arachnida</taxon>
        <taxon>Acari</taxon>
        <taxon>Parasitiformes</taxon>
        <taxon>Ixodida</taxon>
        <taxon>Ixodoidea</taxon>
        <taxon>Ixodidae</taxon>
        <taxon>Haemaphysalinae</taxon>
        <taxon>Haemaphysalis</taxon>
    </lineage>
</organism>
<reference evidence="1 2" key="1">
    <citation type="journal article" date="2020" name="Cell">
        <title>Large-Scale Comparative Analyses of Tick Genomes Elucidate Their Genetic Diversity and Vector Capacities.</title>
        <authorList>
            <consortium name="Tick Genome and Microbiome Consortium (TIGMIC)"/>
            <person name="Jia N."/>
            <person name="Wang J."/>
            <person name="Shi W."/>
            <person name="Du L."/>
            <person name="Sun Y."/>
            <person name="Zhan W."/>
            <person name="Jiang J.F."/>
            <person name="Wang Q."/>
            <person name="Zhang B."/>
            <person name="Ji P."/>
            <person name="Bell-Sakyi L."/>
            <person name="Cui X.M."/>
            <person name="Yuan T.T."/>
            <person name="Jiang B.G."/>
            <person name="Yang W.F."/>
            <person name="Lam T.T."/>
            <person name="Chang Q.C."/>
            <person name="Ding S.J."/>
            <person name="Wang X.J."/>
            <person name="Zhu J.G."/>
            <person name="Ruan X.D."/>
            <person name="Zhao L."/>
            <person name="Wei J.T."/>
            <person name="Ye R.Z."/>
            <person name="Que T.C."/>
            <person name="Du C.H."/>
            <person name="Zhou Y.H."/>
            <person name="Cheng J.X."/>
            <person name="Dai P.F."/>
            <person name="Guo W.B."/>
            <person name="Han X.H."/>
            <person name="Huang E.J."/>
            <person name="Li L.F."/>
            <person name="Wei W."/>
            <person name="Gao Y.C."/>
            <person name="Liu J.Z."/>
            <person name="Shao H.Z."/>
            <person name="Wang X."/>
            <person name="Wang C.C."/>
            <person name="Yang T.C."/>
            <person name="Huo Q.B."/>
            <person name="Li W."/>
            <person name="Chen H.Y."/>
            <person name="Chen S.E."/>
            <person name="Zhou L.G."/>
            <person name="Ni X.B."/>
            <person name="Tian J.H."/>
            <person name="Sheng Y."/>
            <person name="Liu T."/>
            <person name="Pan Y.S."/>
            <person name="Xia L.Y."/>
            <person name="Li J."/>
            <person name="Zhao F."/>
            <person name="Cao W.C."/>
        </authorList>
    </citation>
    <scope>NUCLEOTIDE SEQUENCE [LARGE SCALE GENOMIC DNA]</scope>
    <source>
        <strain evidence="1">HaeL-2018</strain>
    </source>
</reference>
<gene>
    <name evidence="1" type="ORF">HPB48_013175</name>
</gene>
<evidence type="ECO:0000313" key="1">
    <source>
        <dbReference type="EMBL" id="KAH9382162.1"/>
    </source>
</evidence>
<dbReference type="EMBL" id="JABSTR010000011">
    <property type="protein sequence ID" value="KAH9382162.1"/>
    <property type="molecule type" value="Genomic_DNA"/>
</dbReference>
<dbReference type="Proteomes" id="UP000821853">
    <property type="component" value="Chromosome 9"/>
</dbReference>
<dbReference type="OrthoDB" id="10560482at2759"/>
<name>A0A9J6H319_HAELO</name>
<comment type="caution">
    <text evidence="1">The sequence shown here is derived from an EMBL/GenBank/DDBJ whole genome shotgun (WGS) entry which is preliminary data.</text>
</comment>
<protein>
    <submittedName>
        <fullName evidence="1">Uncharacterized protein</fullName>
    </submittedName>
</protein>